<organism evidence="2 3">
    <name type="scientific">Deinococcus antarcticus</name>
    <dbReference type="NCBI Taxonomy" id="1298767"/>
    <lineage>
        <taxon>Bacteria</taxon>
        <taxon>Thermotogati</taxon>
        <taxon>Deinococcota</taxon>
        <taxon>Deinococci</taxon>
        <taxon>Deinococcales</taxon>
        <taxon>Deinococcaceae</taxon>
        <taxon>Deinococcus</taxon>
    </lineage>
</organism>
<name>A0ABV8A9H9_9DEIO</name>
<protein>
    <submittedName>
        <fullName evidence="2">Uncharacterized protein</fullName>
    </submittedName>
</protein>
<gene>
    <name evidence="2" type="ORF">ACFOPQ_08750</name>
</gene>
<comment type="caution">
    <text evidence="2">The sequence shown here is derived from an EMBL/GenBank/DDBJ whole genome shotgun (WGS) entry which is preliminary data.</text>
</comment>
<dbReference type="RefSeq" id="WP_380077187.1">
    <property type="nucleotide sequence ID" value="NZ_JBHRZF010000103.1"/>
</dbReference>
<proteinExistence type="predicted"/>
<accession>A0ABV8A9H9</accession>
<dbReference type="EMBL" id="JBHRZF010000103">
    <property type="protein sequence ID" value="MFC3860852.1"/>
    <property type="molecule type" value="Genomic_DNA"/>
</dbReference>
<dbReference type="Proteomes" id="UP001595748">
    <property type="component" value="Unassembled WGS sequence"/>
</dbReference>
<keyword evidence="1" id="KW-1133">Transmembrane helix</keyword>
<feature type="transmembrane region" description="Helical" evidence="1">
    <location>
        <begin position="33"/>
        <end position="51"/>
    </location>
</feature>
<evidence type="ECO:0000313" key="2">
    <source>
        <dbReference type="EMBL" id="MFC3860852.1"/>
    </source>
</evidence>
<evidence type="ECO:0000313" key="3">
    <source>
        <dbReference type="Proteomes" id="UP001595748"/>
    </source>
</evidence>
<reference evidence="3" key="1">
    <citation type="journal article" date="2019" name="Int. J. Syst. Evol. Microbiol.">
        <title>The Global Catalogue of Microorganisms (GCM) 10K type strain sequencing project: providing services to taxonomists for standard genome sequencing and annotation.</title>
        <authorList>
            <consortium name="The Broad Institute Genomics Platform"/>
            <consortium name="The Broad Institute Genome Sequencing Center for Infectious Disease"/>
            <person name="Wu L."/>
            <person name="Ma J."/>
        </authorList>
    </citation>
    <scope>NUCLEOTIDE SEQUENCE [LARGE SCALE GENOMIC DNA]</scope>
    <source>
        <strain evidence="3">CCTCC AB 2013263</strain>
    </source>
</reference>
<evidence type="ECO:0000256" key="1">
    <source>
        <dbReference type="SAM" id="Phobius"/>
    </source>
</evidence>
<keyword evidence="1" id="KW-0812">Transmembrane</keyword>
<keyword evidence="1" id="KW-0472">Membrane</keyword>
<keyword evidence="3" id="KW-1185">Reference proteome</keyword>
<sequence>MPAFFNGRLVFSWERSGEAPRIRGMPGIGLPELLLILALLVGLVLIVRVVLNRTDQAQRVTELEREVAKLKSQQN</sequence>